<comment type="subcellular location">
    <subcellularLocation>
        <location evidence="2 19">Cell membrane</location>
        <topology evidence="2 19">Multi-pass membrane protein</topology>
    </subcellularLocation>
</comment>
<keyword evidence="21" id="KW-1185">Reference proteome</keyword>
<keyword evidence="8 19" id="KW-0169">Cobalamin biosynthesis</keyword>
<sequence>MNEDRPAATERAFAASRACPPFRLAEQGHVFFNALMFFTRIPVPRWVRYSEVFLNQSAAYFPLVGILVGAVGAAVFWLAALVWPTWIAVLLSVVATVLLTGGFHEDGLADVCDGFGGGWGRDRILEIMKDSRLGTFGALGLGLVLGLKVTALAHLGEPSRVAVALIVAHAASRLGPVLIIYRGSYARADLTSKVKPMATGLSTFGLGLAVLWGSLPLALLPLPLVVMPLAVVALVSICLYLRFRREIGGYTGDCLGAIQQIGEVATYLGLLAFLS</sequence>
<feature type="transmembrane region" description="Helical" evidence="19">
    <location>
        <begin position="201"/>
        <end position="219"/>
    </location>
</feature>
<evidence type="ECO:0000256" key="8">
    <source>
        <dbReference type="ARBA" id="ARBA00022573"/>
    </source>
</evidence>
<evidence type="ECO:0000256" key="17">
    <source>
        <dbReference type="ARBA" id="ARBA00048623"/>
    </source>
</evidence>
<evidence type="ECO:0000313" key="21">
    <source>
        <dbReference type="Proteomes" id="UP000663929"/>
    </source>
</evidence>
<evidence type="ECO:0000256" key="12">
    <source>
        <dbReference type="ARBA" id="ARBA00022989"/>
    </source>
</evidence>
<evidence type="ECO:0000256" key="11">
    <source>
        <dbReference type="ARBA" id="ARBA00022842"/>
    </source>
</evidence>
<comment type="catalytic activity">
    <reaction evidence="18 19">
        <text>alpha-ribazole 5'-phosphate + adenosylcob(III)inamide-GDP = adenosylcob(III)alamin 5'-phosphate + GMP + H(+)</text>
        <dbReference type="Rhea" id="RHEA:23560"/>
        <dbReference type="ChEBI" id="CHEBI:15378"/>
        <dbReference type="ChEBI" id="CHEBI:57918"/>
        <dbReference type="ChEBI" id="CHEBI:58115"/>
        <dbReference type="ChEBI" id="CHEBI:60487"/>
        <dbReference type="ChEBI" id="CHEBI:60493"/>
        <dbReference type="EC" id="2.7.8.26"/>
    </reaction>
</comment>
<organism evidence="20 21">
    <name type="scientific">Sulfidibacter corallicola</name>
    <dbReference type="NCBI Taxonomy" id="2818388"/>
    <lineage>
        <taxon>Bacteria</taxon>
        <taxon>Pseudomonadati</taxon>
        <taxon>Acidobacteriota</taxon>
        <taxon>Holophagae</taxon>
        <taxon>Acanthopleuribacterales</taxon>
        <taxon>Acanthopleuribacteraceae</taxon>
        <taxon>Sulfidibacter</taxon>
    </lineage>
</organism>
<dbReference type="Proteomes" id="UP000663929">
    <property type="component" value="Chromosome"/>
</dbReference>
<dbReference type="InterPro" id="IPR003805">
    <property type="entry name" value="CobS"/>
</dbReference>
<evidence type="ECO:0000313" key="20">
    <source>
        <dbReference type="EMBL" id="QTD52390.1"/>
    </source>
</evidence>
<feature type="transmembrane region" description="Helical" evidence="19">
    <location>
        <begin position="225"/>
        <end position="243"/>
    </location>
</feature>
<keyword evidence="11 19" id="KW-0460">Magnesium</keyword>
<dbReference type="PANTHER" id="PTHR34148">
    <property type="entry name" value="ADENOSYLCOBINAMIDE-GDP RIBAZOLETRANSFERASE"/>
    <property type="match status" value="1"/>
</dbReference>
<dbReference type="RefSeq" id="WP_237382498.1">
    <property type="nucleotide sequence ID" value="NZ_CP071793.1"/>
</dbReference>
<dbReference type="UniPathway" id="UPA00148">
    <property type="reaction ID" value="UER00238"/>
</dbReference>
<feature type="transmembrane region" description="Helical" evidence="19">
    <location>
        <begin position="133"/>
        <end position="155"/>
    </location>
</feature>
<comment type="function">
    <text evidence="14 19">Joins adenosylcobinamide-GDP and alpha-ribazole to generate adenosylcobalamin (Ado-cobalamin). Also synthesizes adenosylcobalamin 5'-phosphate from adenosylcobinamide-GDP and alpha-ribazole 5'-phosphate.</text>
</comment>
<gene>
    <name evidence="19" type="primary">cobS</name>
    <name evidence="20" type="ORF">J3U87_07945</name>
</gene>
<evidence type="ECO:0000256" key="5">
    <source>
        <dbReference type="ARBA" id="ARBA00013200"/>
    </source>
</evidence>
<keyword evidence="12 19" id="KW-1133">Transmembrane helix</keyword>
<dbReference type="NCBIfam" id="NF001277">
    <property type="entry name" value="PRK00235.1-3"/>
    <property type="match status" value="1"/>
</dbReference>
<dbReference type="PANTHER" id="PTHR34148:SF1">
    <property type="entry name" value="ADENOSYLCOBINAMIDE-GDP RIBAZOLETRANSFERASE"/>
    <property type="match status" value="1"/>
</dbReference>
<evidence type="ECO:0000256" key="2">
    <source>
        <dbReference type="ARBA" id="ARBA00004651"/>
    </source>
</evidence>
<evidence type="ECO:0000256" key="9">
    <source>
        <dbReference type="ARBA" id="ARBA00022679"/>
    </source>
</evidence>
<dbReference type="GO" id="GO:0051073">
    <property type="term" value="F:adenosylcobinamide-GDP ribazoletransferase activity"/>
    <property type="evidence" value="ECO:0007669"/>
    <property type="project" value="UniProtKB-UniRule"/>
</dbReference>
<comment type="catalytic activity">
    <reaction evidence="17 19">
        <text>alpha-ribazole + adenosylcob(III)inamide-GDP = adenosylcob(III)alamin + GMP + H(+)</text>
        <dbReference type="Rhea" id="RHEA:16049"/>
        <dbReference type="ChEBI" id="CHEBI:10329"/>
        <dbReference type="ChEBI" id="CHEBI:15378"/>
        <dbReference type="ChEBI" id="CHEBI:18408"/>
        <dbReference type="ChEBI" id="CHEBI:58115"/>
        <dbReference type="ChEBI" id="CHEBI:60487"/>
        <dbReference type="EC" id="2.7.8.26"/>
    </reaction>
</comment>
<evidence type="ECO:0000256" key="13">
    <source>
        <dbReference type="ARBA" id="ARBA00023136"/>
    </source>
</evidence>
<keyword evidence="13 19" id="KW-0472">Membrane</keyword>
<evidence type="ECO:0000256" key="19">
    <source>
        <dbReference type="HAMAP-Rule" id="MF_00719"/>
    </source>
</evidence>
<comment type="similarity">
    <text evidence="4 19">Belongs to the CobS family.</text>
</comment>
<dbReference type="GO" id="GO:0005886">
    <property type="term" value="C:plasma membrane"/>
    <property type="evidence" value="ECO:0007669"/>
    <property type="project" value="UniProtKB-SubCell"/>
</dbReference>
<name>A0A8A4TS68_SULCO</name>
<comment type="pathway">
    <text evidence="3 19">Cofactor biosynthesis; adenosylcobalamin biosynthesis; adenosylcobalamin from cob(II)yrinate a,c-diamide: step 7/7.</text>
</comment>
<protein>
    <recommendedName>
        <fullName evidence="6 19">Adenosylcobinamide-GDP ribazoletransferase</fullName>
        <ecNumber evidence="5 19">2.7.8.26</ecNumber>
    </recommendedName>
    <alternativeName>
        <fullName evidence="16 19">Cobalamin synthase</fullName>
    </alternativeName>
    <alternativeName>
        <fullName evidence="15 19">Cobalamin-5'-phosphate synthase</fullName>
    </alternativeName>
</protein>
<dbReference type="AlphaFoldDB" id="A0A8A4TS68"/>
<dbReference type="GO" id="GO:0008818">
    <property type="term" value="F:cobalamin 5'-phosphate synthase activity"/>
    <property type="evidence" value="ECO:0007669"/>
    <property type="project" value="UniProtKB-UniRule"/>
</dbReference>
<evidence type="ECO:0000256" key="1">
    <source>
        <dbReference type="ARBA" id="ARBA00001946"/>
    </source>
</evidence>
<keyword evidence="10 19" id="KW-0812">Transmembrane</keyword>
<dbReference type="GO" id="GO:0009236">
    <property type="term" value="P:cobalamin biosynthetic process"/>
    <property type="evidence" value="ECO:0007669"/>
    <property type="project" value="UniProtKB-UniRule"/>
</dbReference>
<evidence type="ECO:0000256" key="14">
    <source>
        <dbReference type="ARBA" id="ARBA00025228"/>
    </source>
</evidence>
<dbReference type="HAMAP" id="MF_00719">
    <property type="entry name" value="CobS"/>
    <property type="match status" value="1"/>
</dbReference>
<feature type="transmembrane region" description="Helical" evidence="19">
    <location>
        <begin position="86"/>
        <end position="103"/>
    </location>
</feature>
<evidence type="ECO:0000256" key="16">
    <source>
        <dbReference type="ARBA" id="ARBA00032853"/>
    </source>
</evidence>
<evidence type="ECO:0000256" key="6">
    <source>
        <dbReference type="ARBA" id="ARBA00015850"/>
    </source>
</evidence>
<evidence type="ECO:0000256" key="10">
    <source>
        <dbReference type="ARBA" id="ARBA00022692"/>
    </source>
</evidence>
<evidence type="ECO:0000256" key="15">
    <source>
        <dbReference type="ARBA" id="ARBA00032605"/>
    </source>
</evidence>
<dbReference type="KEGG" id="scor:J3U87_07945"/>
<dbReference type="Pfam" id="PF02654">
    <property type="entry name" value="CobS"/>
    <property type="match status" value="1"/>
</dbReference>
<accession>A0A8A4TS68</accession>
<evidence type="ECO:0000256" key="7">
    <source>
        <dbReference type="ARBA" id="ARBA00022475"/>
    </source>
</evidence>
<comment type="cofactor">
    <cofactor evidence="1 19">
        <name>Mg(2+)</name>
        <dbReference type="ChEBI" id="CHEBI:18420"/>
    </cofactor>
</comment>
<dbReference type="EMBL" id="CP071793">
    <property type="protein sequence ID" value="QTD52390.1"/>
    <property type="molecule type" value="Genomic_DNA"/>
</dbReference>
<evidence type="ECO:0000256" key="4">
    <source>
        <dbReference type="ARBA" id="ARBA00010561"/>
    </source>
</evidence>
<keyword evidence="7 19" id="KW-1003">Cell membrane</keyword>
<reference evidence="20" key="1">
    <citation type="submission" date="2021-03" db="EMBL/GenBank/DDBJ databases">
        <title>Acanthopleuribacteraceae sp. M133.</title>
        <authorList>
            <person name="Wang G."/>
        </authorList>
    </citation>
    <scope>NUCLEOTIDE SEQUENCE</scope>
    <source>
        <strain evidence="20">M133</strain>
    </source>
</reference>
<dbReference type="EC" id="2.7.8.26" evidence="5 19"/>
<keyword evidence="9 19" id="KW-0808">Transferase</keyword>
<evidence type="ECO:0000256" key="3">
    <source>
        <dbReference type="ARBA" id="ARBA00004663"/>
    </source>
</evidence>
<feature type="transmembrane region" description="Helical" evidence="19">
    <location>
        <begin position="161"/>
        <end position="181"/>
    </location>
</feature>
<proteinExistence type="inferred from homology"/>
<feature type="transmembrane region" description="Helical" evidence="19">
    <location>
        <begin position="59"/>
        <end position="80"/>
    </location>
</feature>
<dbReference type="NCBIfam" id="TIGR00317">
    <property type="entry name" value="cobS"/>
    <property type="match status" value="1"/>
</dbReference>
<evidence type="ECO:0000256" key="18">
    <source>
        <dbReference type="ARBA" id="ARBA00049504"/>
    </source>
</evidence>